<reference evidence="1 2" key="1">
    <citation type="submission" date="2017-11" db="EMBL/GenBank/DDBJ databases">
        <title>Complete genome of a free-living desiccation-tolerant cyanobacterium and its photosynthetic adaptation to extreme terrestrial habitat.</title>
        <authorList>
            <person name="Shang J."/>
        </authorList>
    </citation>
    <scope>NUCLEOTIDE SEQUENCE [LARGE SCALE GENOMIC DNA]</scope>
    <source>
        <strain evidence="1 2">CCNUN1</strain>
        <plasmid evidence="2">pnfsy08</plasmid>
    </source>
</reference>
<name>A0A2K8TBA0_9NOSO</name>
<dbReference type="Proteomes" id="UP000232003">
    <property type="component" value="Plasmid pNFSY08"/>
</dbReference>
<evidence type="ECO:0000313" key="2">
    <source>
        <dbReference type="Proteomes" id="UP000232003"/>
    </source>
</evidence>
<dbReference type="KEGG" id="nfl:COO91_10588"/>
<geneLocation type="plasmid" evidence="2">
    <name>pnfsy08</name>
</geneLocation>
<dbReference type="AlphaFoldDB" id="A0A2K8TBA0"/>
<keyword evidence="2" id="KW-1185">Reference proteome</keyword>
<proteinExistence type="predicted"/>
<keyword evidence="1" id="KW-0614">Plasmid</keyword>
<organism evidence="1 2">
    <name type="scientific">Nostoc flagelliforme CCNUN1</name>
    <dbReference type="NCBI Taxonomy" id="2038116"/>
    <lineage>
        <taxon>Bacteria</taxon>
        <taxon>Bacillati</taxon>
        <taxon>Cyanobacteriota</taxon>
        <taxon>Cyanophyceae</taxon>
        <taxon>Nostocales</taxon>
        <taxon>Nostocaceae</taxon>
        <taxon>Nostoc</taxon>
    </lineage>
</organism>
<sequence>MDREQCENVRSGFNYQLHRHILNKTRFISLRSHPEIPYFRSWF</sequence>
<dbReference type="EMBL" id="CP024793">
    <property type="protein sequence ID" value="AUB44365.1"/>
    <property type="molecule type" value="Genomic_DNA"/>
</dbReference>
<gene>
    <name evidence="1" type="ORF">COO91_10588</name>
</gene>
<evidence type="ECO:0000313" key="1">
    <source>
        <dbReference type="EMBL" id="AUB44365.1"/>
    </source>
</evidence>
<accession>A0A2K8TBA0</accession>
<protein>
    <submittedName>
        <fullName evidence="1">Uncharacterized protein</fullName>
    </submittedName>
</protein>